<protein>
    <submittedName>
        <fullName evidence="2">Uncharacterized protein</fullName>
    </submittedName>
</protein>
<evidence type="ECO:0000313" key="2">
    <source>
        <dbReference type="Ensembl" id="ENSEBUP00000003383.1"/>
    </source>
</evidence>
<feature type="compositionally biased region" description="Low complexity" evidence="1">
    <location>
        <begin position="59"/>
        <end position="69"/>
    </location>
</feature>
<sequence length="281" mass="31951">MTVSLPVQTRPLALKRKLNDDCAKLFLDKTVKVKAGTYLNEVTAIKAKAAMDSSRDSLESSPSIIPSPESHARTAGDVSFEFCSGENMLDEGEVQEYEFFRIAELQRRNRRCLPHMKSSYPAETQTYCKDATDEQMKTGNPMEMIQRTSLVSDSMPHDTQRTSLNICARPRRHTMAPTDFMQRPRGAWAAHGRQHQYCRSKPPPQSSFGGVLLGREPRSNVQHKRAADHQPLYEDEVFGINHHSIPEEASPEQVCFDKRCITFDVVFFVCLFFFLNCPCEL</sequence>
<evidence type="ECO:0000313" key="3">
    <source>
        <dbReference type="Proteomes" id="UP000694388"/>
    </source>
</evidence>
<organism evidence="2 3">
    <name type="scientific">Eptatretus burgeri</name>
    <name type="common">Inshore hagfish</name>
    <dbReference type="NCBI Taxonomy" id="7764"/>
    <lineage>
        <taxon>Eukaryota</taxon>
        <taxon>Metazoa</taxon>
        <taxon>Chordata</taxon>
        <taxon>Craniata</taxon>
        <taxon>Vertebrata</taxon>
        <taxon>Cyclostomata</taxon>
        <taxon>Myxini</taxon>
        <taxon>Myxiniformes</taxon>
        <taxon>Myxinidae</taxon>
        <taxon>Eptatretinae</taxon>
        <taxon>Eptatretus</taxon>
    </lineage>
</organism>
<dbReference type="Proteomes" id="UP000694388">
    <property type="component" value="Unplaced"/>
</dbReference>
<keyword evidence="3" id="KW-1185">Reference proteome</keyword>
<dbReference type="Ensembl" id="ENSEBUT00000003752.1">
    <property type="protein sequence ID" value="ENSEBUP00000003383.1"/>
    <property type="gene ID" value="ENSEBUG00000002469.1"/>
</dbReference>
<proteinExistence type="predicted"/>
<reference evidence="2" key="1">
    <citation type="submission" date="2025-08" db="UniProtKB">
        <authorList>
            <consortium name="Ensembl"/>
        </authorList>
    </citation>
    <scope>IDENTIFICATION</scope>
</reference>
<feature type="region of interest" description="Disordered" evidence="1">
    <location>
        <begin position="52"/>
        <end position="72"/>
    </location>
</feature>
<dbReference type="GeneTree" id="ENSGT01150000290176"/>
<evidence type="ECO:0000256" key="1">
    <source>
        <dbReference type="SAM" id="MobiDB-lite"/>
    </source>
</evidence>
<dbReference type="AlphaFoldDB" id="A0A8C4N9K5"/>
<name>A0A8C4N9K5_EPTBU</name>
<accession>A0A8C4N9K5</accession>
<reference evidence="2" key="2">
    <citation type="submission" date="2025-09" db="UniProtKB">
        <authorList>
            <consortium name="Ensembl"/>
        </authorList>
    </citation>
    <scope>IDENTIFICATION</scope>
</reference>